<gene>
    <name evidence="2" type="ORF">CSSPJE1EN2_LOCUS19799</name>
</gene>
<dbReference type="EMBL" id="OZ023707">
    <property type="protein sequence ID" value="CAK9877974.1"/>
    <property type="molecule type" value="Genomic_DNA"/>
</dbReference>
<dbReference type="Pfam" id="PF10650">
    <property type="entry name" value="zf-C3H1"/>
    <property type="match status" value="1"/>
</dbReference>
<sequence length="1236" mass="136862">MQEEEEAVDKALEEAQLRRRQCEVSERDARRLYQDAQSALASANALCDALLHQRKLLNAQLRAAELHMLQPPPFAMPTDRRLSYDRHPQLTEPVKFPSAAWTNQQQLPGGMAFGSRVHVRGNQRQVTLMEDEGQATTTSPLENFQTMGSQMSMAAGVLKANLESPFSKRSSDHTPAGRLLELQMGADTVGNQKVHRNLNVYPVQNVEHSDNAQSHEIPDLSLDCWRGSAAVNASDDASPVHTVVKDSKAIQVRRLSAADLEGSCGDAGTNGLEGCFRPEKSDLNLTQNGGNISSRHHFAKTDGIGLRMILQHGSTGISAGDEAMMMASSPSVRLTAVCDTDEDQIDARHSRVEVCFPVECLESVVDGHSVDICEQTTMVRRAGSDGECTILTTSMSLGKYESPLSMFRSYRLSPQFGLAWHYSVESKTWSHGIDIWKPLCKFEHRGKCNNDACLGQHVADYTLGHTGLLSQLQRYVDLDNQLGDNDMSARTVEAAISDIVDKGRTFALPAKSKVAPIMKSFLKDQLWNRELSVPIYQIGPNILRPDQMDLCSRVRCLLRFQPKVVSFSSSLLSPALCRSLLPDVPCLLTATVEDSSITHAAEESRRYIGDACYSQEVAEYEEGSNVGLWGWREQALYILSRALEANPTVVVLWVVYIGLFYNKESNIGTDDMFHHAVGFNPNSYELWLLFIHSRPKLGDCLDAYKLALQSLCSLEENDQEEQSACLLDLALQMLNCMCVSSQTSLLHGWVDALADPKVSNRGLLAFLTPNDSCVLWVGCAYAVAFGELPHEFVRRLGCNQLLPFELNWDRRSEVQEGSGARVIKLLNAGMNCLVGSVHQRSQHALAVNHVQSLALYHGLNQALMMAHQQWEMHPSCLELVLLVARMEGKTGGVAIFEKALQHWPHHQVGLQQLWNQYAVHVLQWGGKSSALRVLYQCASRATTVNVSASWEVRQDSKVRDALEFIAENNMSNGSFGSIGCDAVFAWLNLALFEVLSGDRGRAQAAVERSMKAAISSEDVRHCWREMAALTVLGDVDNVRQPNHVLDLLDRCCVETDVLWKLTPLSSKVSKNISKHRLRSFIEFLLGPSPVDYSVVNSFVHTFIAKGLRLGKLTSGLVEGVLAVMPGNVEVVLPLCRLLRHEPTSIQELAAVIWASSIILSTLLQACPQAPERDWVEAGRLLAHLGDKSSLQEFYQHALVVYPFSAALQCSLLELQQSHVDRTVAVEDTLLEGLPIC</sequence>
<dbReference type="Gene3D" id="1.25.40.10">
    <property type="entry name" value="Tetratricopeptide repeat domain"/>
    <property type="match status" value="1"/>
</dbReference>
<accession>A0ABP1BPM7</accession>
<evidence type="ECO:0000313" key="2">
    <source>
        <dbReference type="EMBL" id="CAK9877974.1"/>
    </source>
</evidence>
<dbReference type="InterPro" id="IPR011990">
    <property type="entry name" value="TPR-like_helical_dom_sf"/>
</dbReference>
<organism evidence="2 3">
    <name type="scientific">Sphagnum jensenii</name>
    <dbReference type="NCBI Taxonomy" id="128206"/>
    <lineage>
        <taxon>Eukaryota</taxon>
        <taxon>Viridiplantae</taxon>
        <taxon>Streptophyta</taxon>
        <taxon>Embryophyta</taxon>
        <taxon>Bryophyta</taxon>
        <taxon>Sphagnophytina</taxon>
        <taxon>Sphagnopsida</taxon>
        <taxon>Sphagnales</taxon>
        <taxon>Sphagnaceae</taxon>
        <taxon>Sphagnum</taxon>
    </lineage>
</organism>
<dbReference type="PANTHER" id="PTHR21563">
    <property type="entry name" value="ZINC FINGER C3H1 DOMAIN-CONTAINING PROTEIN"/>
    <property type="match status" value="1"/>
</dbReference>
<reference evidence="2" key="1">
    <citation type="submission" date="2024-03" db="EMBL/GenBank/DDBJ databases">
        <authorList>
            <consortium name="ELIXIR-Norway"/>
            <consortium name="Elixir Norway"/>
        </authorList>
    </citation>
    <scope>NUCLEOTIDE SEQUENCE</scope>
</reference>
<dbReference type="Proteomes" id="UP001497522">
    <property type="component" value="Chromosome 6"/>
</dbReference>
<keyword evidence="3" id="KW-1185">Reference proteome</keyword>
<name>A0ABP1BPM7_9BRYO</name>
<evidence type="ECO:0000259" key="1">
    <source>
        <dbReference type="Pfam" id="PF10650"/>
    </source>
</evidence>
<dbReference type="SUPFAM" id="SSF48452">
    <property type="entry name" value="TPR-like"/>
    <property type="match status" value="1"/>
</dbReference>
<dbReference type="InterPro" id="IPR039278">
    <property type="entry name" value="Red1"/>
</dbReference>
<proteinExistence type="predicted"/>
<protein>
    <recommendedName>
        <fullName evidence="1">Putative zinc-finger domain-containing protein</fullName>
    </recommendedName>
</protein>
<dbReference type="InterPro" id="IPR019607">
    <property type="entry name" value="Putative_zinc-finger_domain"/>
</dbReference>
<evidence type="ECO:0000313" key="3">
    <source>
        <dbReference type="Proteomes" id="UP001497522"/>
    </source>
</evidence>
<feature type="domain" description="Putative zinc-finger" evidence="1">
    <location>
        <begin position="439"/>
        <end position="458"/>
    </location>
</feature>
<dbReference type="PANTHER" id="PTHR21563:SF3">
    <property type="entry name" value="ZINC FINGER C3H1 DOMAIN-CONTAINING PROTEIN"/>
    <property type="match status" value="1"/>
</dbReference>